<dbReference type="Proteomes" id="UP000325315">
    <property type="component" value="Unassembled WGS sequence"/>
</dbReference>
<comment type="caution">
    <text evidence="1">The sequence shown here is derived from an EMBL/GenBank/DDBJ whole genome shotgun (WGS) entry which is preliminary data.</text>
</comment>
<evidence type="ECO:0000313" key="2">
    <source>
        <dbReference type="Proteomes" id="UP000325315"/>
    </source>
</evidence>
<reference evidence="2" key="1">
    <citation type="journal article" date="2019" name="Plant Biotechnol. J.">
        <title>Genome sequencing of the Australian wild diploid species Gossypium australe highlights disease resistance and delayed gland morphogenesis.</title>
        <authorList>
            <person name="Cai Y."/>
            <person name="Cai X."/>
            <person name="Wang Q."/>
            <person name="Wang P."/>
            <person name="Zhang Y."/>
            <person name="Cai C."/>
            <person name="Xu Y."/>
            <person name="Wang K."/>
            <person name="Zhou Z."/>
            <person name="Wang C."/>
            <person name="Geng S."/>
            <person name="Li B."/>
            <person name="Dong Q."/>
            <person name="Hou Y."/>
            <person name="Wang H."/>
            <person name="Ai P."/>
            <person name="Liu Z."/>
            <person name="Yi F."/>
            <person name="Sun M."/>
            <person name="An G."/>
            <person name="Cheng J."/>
            <person name="Zhang Y."/>
            <person name="Shi Q."/>
            <person name="Xie Y."/>
            <person name="Shi X."/>
            <person name="Chang Y."/>
            <person name="Huang F."/>
            <person name="Chen Y."/>
            <person name="Hong S."/>
            <person name="Mi L."/>
            <person name="Sun Q."/>
            <person name="Zhang L."/>
            <person name="Zhou B."/>
            <person name="Peng R."/>
            <person name="Zhang X."/>
            <person name="Liu F."/>
        </authorList>
    </citation>
    <scope>NUCLEOTIDE SEQUENCE [LARGE SCALE GENOMIC DNA]</scope>
    <source>
        <strain evidence="2">cv. PA1801</strain>
    </source>
</reference>
<dbReference type="EMBL" id="SMMG02000002">
    <property type="protein sequence ID" value="KAA3482784.1"/>
    <property type="molecule type" value="Genomic_DNA"/>
</dbReference>
<protein>
    <recommendedName>
        <fullName evidence="3">UBN2 domain-containing protein</fullName>
    </recommendedName>
</protein>
<gene>
    <name evidence="1" type="ORF">EPI10_005003</name>
</gene>
<dbReference type="PANTHER" id="PTHR34676:SF8">
    <property type="entry name" value="TRANSMEMBRANE PROTEIN"/>
    <property type="match status" value="1"/>
</dbReference>
<organism evidence="1 2">
    <name type="scientific">Gossypium australe</name>
    <dbReference type="NCBI Taxonomy" id="47621"/>
    <lineage>
        <taxon>Eukaryota</taxon>
        <taxon>Viridiplantae</taxon>
        <taxon>Streptophyta</taxon>
        <taxon>Embryophyta</taxon>
        <taxon>Tracheophyta</taxon>
        <taxon>Spermatophyta</taxon>
        <taxon>Magnoliopsida</taxon>
        <taxon>eudicotyledons</taxon>
        <taxon>Gunneridae</taxon>
        <taxon>Pentapetalae</taxon>
        <taxon>rosids</taxon>
        <taxon>malvids</taxon>
        <taxon>Malvales</taxon>
        <taxon>Malvaceae</taxon>
        <taxon>Malvoideae</taxon>
        <taxon>Gossypium</taxon>
    </lineage>
</organism>
<sequence length="271" mass="31702">MVFTSGSVFLGESQSIFKPPYFNGANYFYWKTRIMLFIQANDLTVWDIIMDGPLYTSQARKSRMKKIKEPKRIGRVSSSFNANKIWDKLEVRHEGTSQVNKSKVDILTLNYETFKMKPKEDIKTMSNRFTIIINRLKSYGKTYPNEEVLRKMLRSLFKSLEANVITIEEAKNLETLTLNELIGSLLTHEVRLNEKVEEAKIEKKNVGVAIKSTTNEYSESSEEVDEVKEMIMFARRFKKFMSEPTLRELEDSREDYSVEALILDESKRYHN</sequence>
<evidence type="ECO:0000313" key="1">
    <source>
        <dbReference type="EMBL" id="KAA3482784.1"/>
    </source>
</evidence>
<dbReference type="OrthoDB" id="1418274at2759"/>
<evidence type="ECO:0008006" key="3">
    <source>
        <dbReference type="Google" id="ProtNLM"/>
    </source>
</evidence>
<keyword evidence="2" id="KW-1185">Reference proteome</keyword>
<dbReference type="PANTHER" id="PTHR34676">
    <property type="entry name" value="DUF4219 DOMAIN-CONTAINING PROTEIN-RELATED"/>
    <property type="match status" value="1"/>
</dbReference>
<name>A0A5B6WNG2_9ROSI</name>
<dbReference type="Pfam" id="PF14223">
    <property type="entry name" value="Retrotran_gag_2"/>
    <property type="match status" value="1"/>
</dbReference>
<proteinExistence type="predicted"/>
<accession>A0A5B6WNG2</accession>
<dbReference type="AlphaFoldDB" id="A0A5B6WNG2"/>